<keyword evidence="2 6" id="KW-0805">Transcription regulation</keyword>
<evidence type="ECO:0000256" key="5">
    <source>
        <dbReference type="ARBA" id="ARBA00023163"/>
    </source>
</evidence>
<dbReference type="GO" id="GO:0016987">
    <property type="term" value="F:sigma factor activity"/>
    <property type="evidence" value="ECO:0007669"/>
    <property type="project" value="UniProtKB-KW"/>
</dbReference>
<keyword evidence="4 6" id="KW-0238">DNA-binding</keyword>
<dbReference type="InterPro" id="IPR013325">
    <property type="entry name" value="RNA_pol_sigma_r2"/>
</dbReference>
<dbReference type="CDD" id="cd06171">
    <property type="entry name" value="Sigma70_r4"/>
    <property type="match status" value="1"/>
</dbReference>
<gene>
    <name evidence="10" type="primary">sigW_6</name>
    <name evidence="10" type="ORF">HG66A1_64230</name>
</gene>
<dbReference type="InterPro" id="IPR039425">
    <property type="entry name" value="RNA_pol_sigma-70-like"/>
</dbReference>
<dbReference type="InterPro" id="IPR036388">
    <property type="entry name" value="WH-like_DNA-bd_sf"/>
</dbReference>
<evidence type="ECO:0000256" key="2">
    <source>
        <dbReference type="ARBA" id="ARBA00023015"/>
    </source>
</evidence>
<dbReference type="AlphaFoldDB" id="A0A517PYX9"/>
<reference evidence="10 11" key="1">
    <citation type="submission" date="2019-02" db="EMBL/GenBank/DDBJ databases">
        <title>Deep-cultivation of Planctomycetes and their phenomic and genomic characterization uncovers novel biology.</title>
        <authorList>
            <person name="Wiegand S."/>
            <person name="Jogler M."/>
            <person name="Boedeker C."/>
            <person name="Pinto D."/>
            <person name="Vollmers J."/>
            <person name="Rivas-Marin E."/>
            <person name="Kohn T."/>
            <person name="Peeters S.H."/>
            <person name="Heuer A."/>
            <person name="Rast P."/>
            <person name="Oberbeckmann S."/>
            <person name="Bunk B."/>
            <person name="Jeske O."/>
            <person name="Meyerdierks A."/>
            <person name="Storesund J.E."/>
            <person name="Kallscheuer N."/>
            <person name="Luecker S."/>
            <person name="Lage O.M."/>
            <person name="Pohl T."/>
            <person name="Merkel B.J."/>
            <person name="Hornburger P."/>
            <person name="Mueller R.-W."/>
            <person name="Bruemmer F."/>
            <person name="Labrenz M."/>
            <person name="Spormann A.M."/>
            <person name="Op den Camp H."/>
            <person name="Overmann J."/>
            <person name="Amann R."/>
            <person name="Jetten M.S.M."/>
            <person name="Mascher T."/>
            <person name="Medema M.H."/>
            <person name="Devos D.P."/>
            <person name="Kaster A.-K."/>
            <person name="Ovreas L."/>
            <person name="Rohde M."/>
            <person name="Galperin M.Y."/>
            <person name="Jogler C."/>
        </authorList>
    </citation>
    <scope>NUCLEOTIDE SEQUENCE [LARGE SCALE GENOMIC DNA]</scope>
    <source>
        <strain evidence="10 11">HG66A1</strain>
    </source>
</reference>
<evidence type="ECO:0000259" key="8">
    <source>
        <dbReference type="Pfam" id="PF04542"/>
    </source>
</evidence>
<dbReference type="GO" id="GO:0006352">
    <property type="term" value="P:DNA-templated transcription initiation"/>
    <property type="evidence" value="ECO:0007669"/>
    <property type="project" value="InterPro"/>
</dbReference>
<organism evidence="10 11">
    <name type="scientific">Gimesia chilikensis</name>
    <dbReference type="NCBI Taxonomy" id="2605989"/>
    <lineage>
        <taxon>Bacteria</taxon>
        <taxon>Pseudomonadati</taxon>
        <taxon>Planctomycetota</taxon>
        <taxon>Planctomycetia</taxon>
        <taxon>Planctomycetales</taxon>
        <taxon>Planctomycetaceae</taxon>
        <taxon>Gimesia</taxon>
    </lineage>
</organism>
<evidence type="ECO:0000256" key="6">
    <source>
        <dbReference type="RuleBase" id="RU000716"/>
    </source>
</evidence>
<evidence type="ECO:0000256" key="3">
    <source>
        <dbReference type="ARBA" id="ARBA00023082"/>
    </source>
</evidence>
<dbReference type="Pfam" id="PF04542">
    <property type="entry name" value="Sigma70_r2"/>
    <property type="match status" value="1"/>
</dbReference>
<sequence>MLRCVFNTRGATGLIEGSLKSAVVTTEIMNSPYLRDPDVQLMLRAKGGDEGAFTELVAAYQDRIVGIFCHLLGNQEAAEDLAQEVFLRIYRSRDKYEPKAKFSTWLFRIANNLASNSRRNKGRRREVALNPHDSGPLGMRPEEQLLMEKSGMMPSRQVGLKETQAVVRQALETLNERQQMAVLLHKFEGMSYADIGTAMKLSEAAVKSLLSRARENLRVQLEKHING</sequence>
<evidence type="ECO:0000256" key="1">
    <source>
        <dbReference type="ARBA" id="ARBA00010641"/>
    </source>
</evidence>
<feature type="region of interest" description="Disordered" evidence="7">
    <location>
        <begin position="118"/>
        <end position="139"/>
    </location>
</feature>
<evidence type="ECO:0000259" key="9">
    <source>
        <dbReference type="Pfam" id="PF08281"/>
    </source>
</evidence>
<dbReference type="PANTHER" id="PTHR43133:SF8">
    <property type="entry name" value="RNA POLYMERASE SIGMA FACTOR HI_1459-RELATED"/>
    <property type="match status" value="1"/>
</dbReference>
<keyword evidence="5 6" id="KW-0804">Transcription</keyword>
<keyword evidence="11" id="KW-1185">Reference proteome</keyword>
<dbReference type="NCBIfam" id="TIGR02937">
    <property type="entry name" value="sigma70-ECF"/>
    <property type="match status" value="1"/>
</dbReference>
<dbReference type="InterPro" id="IPR007627">
    <property type="entry name" value="RNA_pol_sigma70_r2"/>
</dbReference>
<dbReference type="SUPFAM" id="SSF88659">
    <property type="entry name" value="Sigma3 and sigma4 domains of RNA polymerase sigma factors"/>
    <property type="match status" value="1"/>
</dbReference>
<dbReference type="Pfam" id="PF08281">
    <property type="entry name" value="Sigma70_r4_2"/>
    <property type="match status" value="1"/>
</dbReference>
<evidence type="ECO:0000313" key="10">
    <source>
        <dbReference type="EMBL" id="QDT24589.1"/>
    </source>
</evidence>
<dbReference type="Gene3D" id="1.10.10.10">
    <property type="entry name" value="Winged helix-like DNA-binding domain superfamily/Winged helix DNA-binding domain"/>
    <property type="match status" value="1"/>
</dbReference>
<dbReference type="InterPro" id="IPR013324">
    <property type="entry name" value="RNA_pol_sigma_r3/r4-like"/>
</dbReference>
<dbReference type="PROSITE" id="PS01063">
    <property type="entry name" value="SIGMA70_ECF"/>
    <property type="match status" value="1"/>
</dbReference>
<dbReference type="EMBL" id="CP036266">
    <property type="protein sequence ID" value="QDT24589.1"/>
    <property type="molecule type" value="Genomic_DNA"/>
</dbReference>
<dbReference type="InterPro" id="IPR000838">
    <property type="entry name" value="RNA_pol_sigma70_ECF_CS"/>
</dbReference>
<evidence type="ECO:0000256" key="4">
    <source>
        <dbReference type="ARBA" id="ARBA00023125"/>
    </source>
</evidence>
<comment type="similarity">
    <text evidence="1 6">Belongs to the sigma-70 factor family. ECF subfamily.</text>
</comment>
<dbReference type="Proteomes" id="UP000320421">
    <property type="component" value="Chromosome"/>
</dbReference>
<dbReference type="GO" id="GO:0003677">
    <property type="term" value="F:DNA binding"/>
    <property type="evidence" value="ECO:0007669"/>
    <property type="project" value="UniProtKB-KW"/>
</dbReference>
<dbReference type="InterPro" id="IPR014284">
    <property type="entry name" value="RNA_pol_sigma-70_dom"/>
</dbReference>
<proteinExistence type="inferred from homology"/>
<dbReference type="PANTHER" id="PTHR43133">
    <property type="entry name" value="RNA POLYMERASE ECF-TYPE SIGMA FACTO"/>
    <property type="match status" value="1"/>
</dbReference>
<dbReference type="SUPFAM" id="SSF88946">
    <property type="entry name" value="Sigma2 domain of RNA polymerase sigma factors"/>
    <property type="match status" value="1"/>
</dbReference>
<accession>A0A517PYX9</accession>
<keyword evidence="3 6" id="KW-0731">Sigma factor</keyword>
<protein>
    <recommendedName>
        <fullName evidence="6">RNA polymerase sigma factor</fullName>
    </recommendedName>
</protein>
<feature type="domain" description="RNA polymerase sigma factor 70 region 4 type 2" evidence="9">
    <location>
        <begin position="167"/>
        <end position="217"/>
    </location>
</feature>
<name>A0A517PYX9_9PLAN</name>
<feature type="domain" description="RNA polymerase sigma-70 region 2" evidence="8">
    <location>
        <begin position="56"/>
        <end position="124"/>
    </location>
</feature>
<evidence type="ECO:0000256" key="7">
    <source>
        <dbReference type="SAM" id="MobiDB-lite"/>
    </source>
</evidence>
<dbReference type="InterPro" id="IPR013249">
    <property type="entry name" value="RNA_pol_sigma70_r4_t2"/>
</dbReference>
<dbReference type="Gene3D" id="1.10.1740.10">
    <property type="match status" value="1"/>
</dbReference>
<evidence type="ECO:0000313" key="11">
    <source>
        <dbReference type="Proteomes" id="UP000320421"/>
    </source>
</evidence>